<evidence type="ECO:0000259" key="2">
    <source>
        <dbReference type="PROSITE" id="PS51832"/>
    </source>
</evidence>
<reference evidence="3 4" key="1">
    <citation type="submission" date="2011-10" db="EMBL/GenBank/DDBJ databases">
        <title>The Noncontiguous Finished genome of Thermanaerovibrio velox DSM 12556.</title>
        <authorList>
            <consortium name="US DOE Joint Genome Institute (JGI-PGF)"/>
            <person name="Lucas S."/>
            <person name="Copeland A."/>
            <person name="Lapidus A."/>
            <person name="Glavina del Rio T."/>
            <person name="Dalin E."/>
            <person name="Tice H."/>
            <person name="Bruce D."/>
            <person name="Goodwin L."/>
            <person name="Pitluck S."/>
            <person name="Peters L."/>
            <person name="Mikhailova N."/>
            <person name="Teshima H."/>
            <person name="Kyrpides N."/>
            <person name="Mavromatis K."/>
            <person name="Ivanova N."/>
            <person name="Markowitz V."/>
            <person name="Cheng J.-F."/>
            <person name="Hugenholtz P."/>
            <person name="Woyke T."/>
            <person name="Wu D."/>
            <person name="Spring S."/>
            <person name="Brambilla E.-M."/>
            <person name="Klenk H.-P."/>
            <person name="Eisen J.A."/>
        </authorList>
    </citation>
    <scope>NUCLEOTIDE SEQUENCE [LARGE SCALE GENOMIC DNA]</scope>
    <source>
        <strain evidence="3 4">DSM 12556</strain>
    </source>
</reference>
<feature type="domain" description="HD" evidence="1">
    <location>
        <begin position="154"/>
        <end position="275"/>
    </location>
</feature>
<dbReference type="InterPro" id="IPR037522">
    <property type="entry name" value="HD_GYP_dom"/>
</dbReference>
<dbReference type="PROSITE" id="PS51831">
    <property type="entry name" value="HD"/>
    <property type="match status" value="1"/>
</dbReference>
<name>H0UQE3_9BACT</name>
<sequence length="384" mass="42197">MTDLDGEVFKVPVQDLISFGGIVAEDIISARGSVIIPKGTRLAMLGDSVLLLIRHLLDEGIGYVHVRRDDHVEQDALDSFIDQVINSNVIIDPEVASKSINEIKGLFDSIRTQHITPELLSPITEVAKELLEQILTKPKILFSVAKVHRWDEYTFVHSFNTAAISGFLAHRMAPESAETAVLGGLLHDLGKARIPLEILNKPGPLTNEEFNVMKSHPVLGEKLARELGIDDPDVLAIIRSHHERWCGSGYPDGKAGEDIPLLSRIVAVADAFDAMTSERSYKRAVPFRDAVNTIIVDGGTHFDPKVSRLLLTSFGMYPPGSVVELSDKSIGVVVSSGGEDLLRPVIMIKVNPDGSLSDALRLLDLKRSELRIQRYLGWEGKRAL</sequence>
<feature type="domain" description="HD-GYP" evidence="2">
    <location>
        <begin position="123"/>
        <end position="326"/>
    </location>
</feature>
<dbReference type="SUPFAM" id="SSF109604">
    <property type="entry name" value="HD-domain/PDEase-like"/>
    <property type="match status" value="1"/>
</dbReference>
<dbReference type="Proteomes" id="UP000005730">
    <property type="component" value="Chromosome"/>
</dbReference>
<dbReference type="eggNOG" id="COG2206">
    <property type="taxonomic scope" value="Bacteria"/>
</dbReference>
<keyword evidence="4" id="KW-1185">Reference proteome</keyword>
<dbReference type="PANTHER" id="PTHR43155">
    <property type="entry name" value="CYCLIC DI-GMP PHOSPHODIESTERASE PA4108-RELATED"/>
    <property type="match status" value="1"/>
</dbReference>
<dbReference type="AlphaFoldDB" id="H0UQE3"/>
<gene>
    <name evidence="3" type="ORF">TheveDRAFT_0536</name>
</gene>
<accession>H0UQE3</accession>
<dbReference type="NCBIfam" id="TIGR00277">
    <property type="entry name" value="HDIG"/>
    <property type="match status" value="1"/>
</dbReference>
<dbReference type="HOGENOM" id="CLU_1089633_0_0_0"/>
<dbReference type="STRING" id="926567.TheveDRAFT_0536"/>
<dbReference type="PANTHER" id="PTHR43155:SF2">
    <property type="entry name" value="CYCLIC DI-GMP PHOSPHODIESTERASE PA4108"/>
    <property type="match status" value="1"/>
</dbReference>
<evidence type="ECO:0000259" key="1">
    <source>
        <dbReference type="PROSITE" id="PS51831"/>
    </source>
</evidence>
<dbReference type="SMART" id="SM00471">
    <property type="entry name" value="HDc"/>
    <property type="match status" value="1"/>
</dbReference>
<dbReference type="InterPro" id="IPR006674">
    <property type="entry name" value="HD_domain"/>
</dbReference>
<evidence type="ECO:0000313" key="4">
    <source>
        <dbReference type="Proteomes" id="UP000005730"/>
    </source>
</evidence>
<proteinExistence type="predicted"/>
<dbReference type="Gene3D" id="1.10.3210.10">
    <property type="entry name" value="Hypothetical protein af1432"/>
    <property type="match status" value="1"/>
</dbReference>
<dbReference type="CDD" id="cd00077">
    <property type="entry name" value="HDc"/>
    <property type="match status" value="1"/>
</dbReference>
<evidence type="ECO:0000313" key="3">
    <source>
        <dbReference type="EMBL" id="EHM09697.1"/>
    </source>
</evidence>
<dbReference type="InterPro" id="IPR003607">
    <property type="entry name" value="HD/PDEase_dom"/>
</dbReference>
<protein>
    <submittedName>
        <fullName evidence="3">Putative domain HDIG-containing protein</fullName>
    </submittedName>
</protein>
<dbReference type="EMBL" id="CM001377">
    <property type="protein sequence ID" value="EHM09697.1"/>
    <property type="molecule type" value="Genomic_DNA"/>
</dbReference>
<dbReference type="InterPro" id="IPR006675">
    <property type="entry name" value="HDIG_dom"/>
</dbReference>
<organism evidence="3 4">
    <name type="scientific">Thermanaerovibrio velox DSM 12556</name>
    <dbReference type="NCBI Taxonomy" id="926567"/>
    <lineage>
        <taxon>Bacteria</taxon>
        <taxon>Thermotogati</taxon>
        <taxon>Synergistota</taxon>
        <taxon>Synergistia</taxon>
        <taxon>Synergistales</taxon>
        <taxon>Synergistaceae</taxon>
        <taxon>Thermanaerovibrio</taxon>
    </lineage>
</organism>
<dbReference type="PROSITE" id="PS51832">
    <property type="entry name" value="HD_GYP"/>
    <property type="match status" value="1"/>
</dbReference>
<dbReference type="Pfam" id="PF13487">
    <property type="entry name" value="HD_5"/>
    <property type="match status" value="1"/>
</dbReference>